<protein>
    <recommendedName>
        <fullName evidence="4">FHA domain-containing protein</fullName>
    </recommendedName>
</protein>
<feature type="compositionally biased region" description="Polar residues" evidence="1">
    <location>
        <begin position="324"/>
        <end position="337"/>
    </location>
</feature>
<evidence type="ECO:0000313" key="2">
    <source>
        <dbReference type="EMBL" id="RZC60099.1"/>
    </source>
</evidence>
<proteinExistence type="predicted"/>
<evidence type="ECO:0008006" key="4">
    <source>
        <dbReference type="Google" id="ProtNLM"/>
    </source>
</evidence>
<organism evidence="2 3">
    <name type="scientific">Papaver somniferum</name>
    <name type="common">Opium poppy</name>
    <dbReference type="NCBI Taxonomy" id="3469"/>
    <lineage>
        <taxon>Eukaryota</taxon>
        <taxon>Viridiplantae</taxon>
        <taxon>Streptophyta</taxon>
        <taxon>Embryophyta</taxon>
        <taxon>Tracheophyta</taxon>
        <taxon>Spermatophyta</taxon>
        <taxon>Magnoliopsida</taxon>
        <taxon>Ranunculales</taxon>
        <taxon>Papaveraceae</taxon>
        <taxon>Papaveroideae</taxon>
        <taxon>Papaver</taxon>
    </lineage>
</organism>
<keyword evidence="3" id="KW-1185">Reference proteome</keyword>
<name>A0A4Y7JK19_PAPSO</name>
<dbReference type="InterPro" id="IPR008984">
    <property type="entry name" value="SMAD_FHA_dom_sf"/>
</dbReference>
<feature type="compositionally biased region" description="Acidic residues" evidence="1">
    <location>
        <begin position="340"/>
        <end position="392"/>
    </location>
</feature>
<feature type="compositionally biased region" description="Basic residues" evidence="1">
    <location>
        <begin position="267"/>
        <end position="279"/>
    </location>
</feature>
<feature type="compositionally biased region" description="Basic and acidic residues" evidence="1">
    <location>
        <begin position="294"/>
        <end position="320"/>
    </location>
</feature>
<dbReference type="EMBL" id="CM010719">
    <property type="protein sequence ID" value="RZC60099.1"/>
    <property type="molecule type" value="Genomic_DNA"/>
</dbReference>
<evidence type="ECO:0000256" key="1">
    <source>
        <dbReference type="SAM" id="MobiDB-lite"/>
    </source>
</evidence>
<evidence type="ECO:0000313" key="3">
    <source>
        <dbReference type="Proteomes" id="UP000316621"/>
    </source>
</evidence>
<dbReference type="Gene3D" id="2.60.200.20">
    <property type="match status" value="1"/>
</dbReference>
<dbReference type="SUPFAM" id="SSF49879">
    <property type="entry name" value="SMAD/FHA domain"/>
    <property type="match status" value="1"/>
</dbReference>
<dbReference type="AlphaFoldDB" id="A0A4Y7JK19"/>
<dbReference type="PANTHER" id="PTHR37733:SF1">
    <property type="entry name" value="SMAD_FHA DOMAIN-CONTAINING PROTEIN"/>
    <property type="match status" value="1"/>
</dbReference>
<dbReference type="PANTHER" id="PTHR37733">
    <property type="entry name" value="SMAD/FHA DOMAIN-CONTAINING PROTEIN"/>
    <property type="match status" value="1"/>
</dbReference>
<feature type="region of interest" description="Disordered" evidence="1">
    <location>
        <begin position="254"/>
        <end position="392"/>
    </location>
</feature>
<dbReference type="OMA" id="MGHEFDS"/>
<gene>
    <name evidence="2" type="ORF">C5167_021847</name>
</gene>
<sequence length="392" mass="45647">MSNVAFIVHDCLLLSKRRCQIFWFQLPREEKHWKLKGFLQNTIFKYLTAFLKDREEEKKSMEMEGEDGTKIQLKKRSITEFGRGFGFQIDDRTVSRRHISLKISQFDQKNDKQDGESRVSFEVLGKNPIWVLSNDTKEIRVFGNSEKGELKVGDGFCVSCKKPIFFTLKKIGGFDGKPEEKEGNRDFKEIDRTERIPVDTEMAESTPSEGEVGFDASEIDPVKEFGFLKMGHEFDKYPKHRIRGIKDLDWFLEEQKQDSEDDEGNRSRKRKELGRKKKHNVMEDDDWTGESEDEKVSISRLRMDKRPKYTKTRSKDKNGKTPDVGSSKSSSQKNTIHANEEDEDGETLDEDEDDETLGGFIVDDEGLDEEEEEEENDEDIIDEEEEEDDDNE</sequence>
<dbReference type="Proteomes" id="UP000316621">
    <property type="component" value="Chromosome 5"/>
</dbReference>
<feature type="compositionally biased region" description="Acidic residues" evidence="1">
    <location>
        <begin position="283"/>
        <end position="293"/>
    </location>
</feature>
<dbReference type="CDD" id="cd22671">
    <property type="entry name" value="FHA_APTX-like"/>
    <property type="match status" value="1"/>
</dbReference>
<reference evidence="2 3" key="1">
    <citation type="journal article" date="2018" name="Science">
        <title>The opium poppy genome and morphinan production.</title>
        <authorList>
            <person name="Guo L."/>
            <person name="Winzer T."/>
            <person name="Yang X."/>
            <person name="Li Y."/>
            <person name="Ning Z."/>
            <person name="He Z."/>
            <person name="Teodor R."/>
            <person name="Lu Y."/>
            <person name="Bowser T.A."/>
            <person name="Graham I.A."/>
            <person name="Ye K."/>
        </authorList>
    </citation>
    <scope>NUCLEOTIDE SEQUENCE [LARGE SCALE GENOMIC DNA]</scope>
    <source>
        <strain evidence="3">cv. HN1</strain>
        <tissue evidence="2">Leaves</tissue>
    </source>
</reference>
<dbReference type="Gramene" id="RZC60099">
    <property type="protein sequence ID" value="RZC60099"/>
    <property type="gene ID" value="C5167_021847"/>
</dbReference>
<accession>A0A4Y7JK19</accession>